<dbReference type="Pfam" id="PF00293">
    <property type="entry name" value="NUDIX"/>
    <property type="match status" value="1"/>
</dbReference>
<keyword evidence="3" id="KW-1185">Reference proteome</keyword>
<dbReference type="CDD" id="cd04692">
    <property type="entry name" value="NUDIX_Hydrolase"/>
    <property type="match status" value="1"/>
</dbReference>
<evidence type="ECO:0000259" key="1">
    <source>
        <dbReference type="PROSITE" id="PS51462"/>
    </source>
</evidence>
<dbReference type="RefSeq" id="WP_245029525.1">
    <property type="nucleotide sequence ID" value="NZ_CP095075.1"/>
</dbReference>
<accession>A0ABY4H6D9</accession>
<sequence>MREVLKIYSEWLTPIGEKDREEVHRDGDWHESFHCWFYKHEENRSWIYFQKRADSKKDFPSLYDISAAGHIAAEESLIRGGLREVEEELGLRLAAGQLNYCGFYKEELLFKTIKDREICHIYLFPYENHMKLTINEEVGDVVQIDLEDFLSMICKKSPCLQAESIFTGEELHLSHSSFCPHPFDYYQYVVQAILSSR</sequence>
<evidence type="ECO:0000313" key="2">
    <source>
        <dbReference type="EMBL" id="UOR10420.1"/>
    </source>
</evidence>
<dbReference type="PANTHER" id="PTHR10885:SF0">
    <property type="entry name" value="ISOPENTENYL-DIPHOSPHATE DELTA-ISOMERASE"/>
    <property type="match status" value="1"/>
</dbReference>
<reference evidence="2" key="1">
    <citation type="submission" date="2022-04" db="EMBL/GenBank/DDBJ databases">
        <title>Halobacillus sp. isolated from saltern.</title>
        <authorList>
            <person name="Won M."/>
            <person name="Lee C.-M."/>
            <person name="Woen H.-Y."/>
            <person name="Kwon S.-W."/>
        </authorList>
    </citation>
    <scope>NUCLEOTIDE SEQUENCE</scope>
    <source>
        <strain evidence="2">SSHM10-5</strain>
    </source>
</reference>
<feature type="domain" description="Nudix hydrolase" evidence="1">
    <location>
        <begin position="28"/>
        <end position="167"/>
    </location>
</feature>
<proteinExistence type="predicted"/>
<gene>
    <name evidence="2" type="ORF">MUO15_12055</name>
</gene>
<dbReference type="InterPro" id="IPR000086">
    <property type="entry name" value="NUDIX_hydrolase_dom"/>
</dbReference>
<dbReference type="PANTHER" id="PTHR10885">
    <property type="entry name" value="ISOPENTENYL-DIPHOSPHATE DELTA-ISOMERASE"/>
    <property type="match status" value="1"/>
</dbReference>
<dbReference type="InterPro" id="IPR015797">
    <property type="entry name" value="NUDIX_hydrolase-like_dom_sf"/>
</dbReference>
<dbReference type="Gene3D" id="3.90.79.10">
    <property type="entry name" value="Nucleoside Triphosphate Pyrophosphohydrolase"/>
    <property type="match status" value="1"/>
</dbReference>
<dbReference type="EMBL" id="CP095075">
    <property type="protein sequence ID" value="UOR10420.1"/>
    <property type="molecule type" value="Genomic_DNA"/>
</dbReference>
<dbReference type="Proteomes" id="UP000830326">
    <property type="component" value="Chromosome"/>
</dbReference>
<evidence type="ECO:0000313" key="3">
    <source>
        <dbReference type="Proteomes" id="UP000830326"/>
    </source>
</evidence>
<dbReference type="SUPFAM" id="SSF55811">
    <property type="entry name" value="Nudix"/>
    <property type="match status" value="1"/>
</dbReference>
<protein>
    <submittedName>
        <fullName evidence="2">NUDIX domain-containing protein</fullName>
    </submittedName>
</protein>
<name>A0ABY4H6D9_9BACI</name>
<organism evidence="2 3">
    <name type="scientific">Halobacillus amylolyticus</name>
    <dbReference type="NCBI Taxonomy" id="2932259"/>
    <lineage>
        <taxon>Bacteria</taxon>
        <taxon>Bacillati</taxon>
        <taxon>Bacillota</taxon>
        <taxon>Bacilli</taxon>
        <taxon>Bacillales</taxon>
        <taxon>Bacillaceae</taxon>
        <taxon>Halobacillus</taxon>
    </lineage>
</organism>
<dbReference type="PROSITE" id="PS51462">
    <property type="entry name" value="NUDIX"/>
    <property type="match status" value="1"/>
</dbReference>